<evidence type="ECO:0000256" key="1">
    <source>
        <dbReference type="ARBA" id="ARBA00004496"/>
    </source>
</evidence>
<evidence type="ECO:0000256" key="7">
    <source>
        <dbReference type="ARBA" id="ARBA00049043"/>
    </source>
</evidence>
<keyword evidence="2 8" id="KW-0963">Cytoplasm</keyword>
<organism evidence="10 11">
    <name type="scientific">Lachnospira eligens</name>
    <dbReference type="NCBI Taxonomy" id="39485"/>
    <lineage>
        <taxon>Bacteria</taxon>
        <taxon>Bacillati</taxon>
        <taxon>Bacillota</taxon>
        <taxon>Clostridia</taxon>
        <taxon>Lachnospirales</taxon>
        <taxon>Lachnospiraceae</taxon>
        <taxon>Lachnospira</taxon>
    </lineage>
</organism>
<dbReference type="AlphaFoldDB" id="A0A7C9H3F8"/>
<dbReference type="PANTHER" id="PTHR20919">
    <property type="entry name" value="HOMOSERINE O-SUCCINYLTRANSFERASE"/>
    <property type="match status" value="1"/>
</dbReference>
<evidence type="ECO:0000256" key="4">
    <source>
        <dbReference type="ARBA" id="ARBA00022679"/>
    </source>
</evidence>
<comment type="similarity">
    <text evidence="8">Belongs to the MetA family.</text>
</comment>
<feature type="active site" description="Proton acceptor" evidence="8">
    <location>
        <position position="235"/>
    </location>
</feature>
<dbReference type="HAMAP" id="MF_00295">
    <property type="entry name" value="MetA_acyltransf"/>
    <property type="match status" value="1"/>
</dbReference>
<comment type="subcellular location">
    <subcellularLocation>
        <location evidence="1 8">Cytoplasm</location>
    </subcellularLocation>
</comment>
<dbReference type="NCBIfam" id="TIGR01001">
    <property type="entry name" value="metA"/>
    <property type="match status" value="1"/>
</dbReference>
<keyword evidence="6 8" id="KW-0012">Acyltransferase</keyword>
<dbReference type="CDD" id="cd03131">
    <property type="entry name" value="GATase1_HTS"/>
    <property type="match status" value="1"/>
</dbReference>
<dbReference type="Proteomes" id="UP000481964">
    <property type="component" value="Unassembled WGS sequence"/>
</dbReference>
<dbReference type="EMBL" id="WKRD01000007">
    <property type="protein sequence ID" value="MSC57825.1"/>
    <property type="molecule type" value="Genomic_DNA"/>
</dbReference>
<evidence type="ECO:0000256" key="3">
    <source>
        <dbReference type="ARBA" id="ARBA00022605"/>
    </source>
</evidence>
<dbReference type="GO" id="GO:0004414">
    <property type="term" value="F:homoserine O-acetyltransferase activity"/>
    <property type="evidence" value="ECO:0007669"/>
    <property type="project" value="UniProtKB-EC"/>
</dbReference>
<dbReference type="InterPro" id="IPR033752">
    <property type="entry name" value="MetA_family"/>
</dbReference>
<comment type="catalytic activity">
    <reaction evidence="7 8">
        <text>L-homoserine + acetyl-CoA = O-acetyl-L-homoserine + CoA</text>
        <dbReference type="Rhea" id="RHEA:13701"/>
        <dbReference type="ChEBI" id="CHEBI:57287"/>
        <dbReference type="ChEBI" id="CHEBI:57288"/>
        <dbReference type="ChEBI" id="CHEBI:57476"/>
        <dbReference type="ChEBI" id="CHEBI:57716"/>
        <dbReference type="EC" id="2.3.1.31"/>
    </reaction>
</comment>
<dbReference type="GO" id="GO:0008899">
    <property type="term" value="F:homoserine O-succinyltransferase activity"/>
    <property type="evidence" value="ECO:0007669"/>
    <property type="project" value="UniProtKB-UniRule"/>
</dbReference>
<name>A0A7C9H3F8_9FIRM</name>
<evidence type="ECO:0000313" key="11">
    <source>
        <dbReference type="Proteomes" id="UP000481964"/>
    </source>
</evidence>
<comment type="caution">
    <text evidence="10">The sequence shown here is derived from an EMBL/GenBank/DDBJ whole genome shotgun (WGS) entry which is preliminary data.</text>
</comment>
<feature type="site" description="Important for acyl-CoA specificity" evidence="8">
    <location>
        <position position="111"/>
    </location>
</feature>
<dbReference type="PIRSF" id="PIRSF000450">
    <property type="entry name" value="H_ser_succinyltr"/>
    <property type="match status" value="1"/>
</dbReference>
<gene>
    <name evidence="10" type="primary">metA</name>
    <name evidence="8" type="synonym">metAA</name>
    <name evidence="10" type="ORF">GKE48_10295</name>
</gene>
<evidence type="ECO:0000256" key="8">
    <source>
        <dbReference type="HAMAP-Rule" id="MF_00295"/>
    </source>
</evidence>
<feature type="active site" description="Acyl-thioester intermediate" evidence="8 9">
    <location>
        <position position="142"/>
    </location>
</feature>
<evidence type="ECO:0000313" key="10">
    <source>
        <dbReference type="EMBL" id="MSC57825.1"/>
    </source>
</evidence>
<feature type="binding site" evidence="8">
    <location>
        <position position="163"/>
    </location>
    <ligand>
        <name>substrate</name>
    </ligand>
</feature>
<evidence type="ECO:0000256" key="6">
    <source>
        <dbReference type="ARBA" id="ARBA00023315"/>
    </source>
</evidence>
<dbReference type="GO" id="GO:0005737">
    <property type="term" value="C:cytoplasm"/>
    <property type="evidence" value="ECO:0007669"/>
    <property type="project" value="UniProtKB-SubCell"/>
</dbReference>
<keyword evidence="3 8" id="KW-0028">Amino-acid biosynthesis</keyword>
<comment type="caution">
    <text evidence="8">Lacks conserved residue(s) required for the propagation of feature annotation.</text>
</comment>
<comment type="function">
    <text evidence="8">Transfers an acetyl group from acetyl-CoA to L-homoserine, forming acetyl-L-homoserine.</text>
</comment>
<proteinExistence type="inferred from homology"/>
<dbReference type="GO" id="GO:0019281">
    <property type="term" value="P:L-methionine biosynthetic process from homoserine via O-succinyl-L-homoserine and cystathionine"/>
    <property type="evidence" value="ECO:0007669"/>
    <property type="project" value="InterPro"/>
</dbReference>
<dbReference type="InterPro" id="IPR029062">
    <property type="entry name" value="Class_I_gatase-like"/>
</dbReference>
<evidence type="ECO:0000256" key="5">
    <source>
        <dbReference type="ARBA" id="ARBA00023167"/>
    </source>
</evidence>
<evidence type="ECO:0000256" key="2">
    <source>
        <dbReference type="ARBA" id="ARBA00022490"/>
    </source>
</evidence>
<dbReference type="EC" id="2.3.1.31" evidence="8"/>
<dbReference type="Pfam" id="PF04204">
    <property type="entry name" value="HTS"/>
    <property type="match status" value="1"/>
</dbReference>
<dbReference type="Gene3D" id="3.40.50.880">
    <property type="match status" value="1"/>
</dbReference>
<reference evidence="10 11" key="1">
    <citation type="journal article" date="2019" name="Nat. Med.">
        <title>A library of human gut bacterial isolates paired with longitudinal multiomics data enables mechanistic microbiome research.</title>
        <authorList>
            <person name="Poyet M."/>
            <person name="Groussin M."/>
            <person name="Gibbons S.M."/>
            <person name="Avila-Pacheco J."/>
            <person name="Jiang X."/>
            <person name="Kearney S.M."/>
            <person name="Perrotta A.R."/>
            <person name="Berdy B."/>
            <person name="Zhao S."/>
            <person name="Lieberman T.D."/>
            <person name="Swanson P.K."/>
            <person name="Smith M."/>
            <person name="Roesemann S."/>
            <person name="Alexander J.E."/>
            <person name="Rich S.A."/>
            <person name="Livny J."/>
            <person name="Vlamakis H."/>
            <person name="Clish C."/>
            <person name="Bullock K."/>
            <person name="Deik A."/>
            <person name="Scott J."/>
            <person name="Pierce K.A."/>
            <person name="Xavier R.J."/>
            <person name="Alm E.J."/>
        </authorList>
    </citation>
    <scope>NUCLEOTIDE SEQUENCE [LARGE SCALE GENOMIC DNA]</scope>
    <source>
        <strain evidence="10 11">BIOML-A1</strain>
    </source>
</reference>
<comment type="pathway">
    <text evidence="8">Amino-acid biosynthesis; L-methionine biosynthesis via de novo pathway; O-acetyl-L-homoserine from L-homoserine: step 1/1.</text>
</comment>
<feature type="binding site" evidence="8">
    <location>
        <position position="192"/>
    </location>
    <ligand>
        <name>substrate</name>
    </ligand>
</feature>
<dbReference type="PANTHER" id="PTHR20919:SF0">
    <property type="entry name" value="HOMOSERINE O-SUCCINYLTRANSFERASE"/>
    <property type="match status" value="1"/>
</dbReference>
<dbReference type="InterPro" id="IPR005697">
    <property type="entry name" value="HST_MetA"/>
</dbReference>
<feature type="binding site" evidence="8">
    <location>
        <position position="249"/>
    </location>
    <ligand>
        <name>substrate</name>
    </ligand>
</feature>
<keyword evidence="5 8" id="KW-0486">Methionine biosynthesis</keyword>
<accession>A0A7C9H3F8</accession>
<dbReference type="UniPathway" id="UPA00051">
    <property type="reaction ID" value="UER00074"/>
</dbReference>
<sequence length="310" mass="36229">MPIKIQSDLPAKAELEEENIFVMDENRAISQNIRPLEIIVLNLMPIKQDTELQLLRGLSNTPLQIDVTFLQMSSHVSKNTSASHIKKFYQTFEEIKNNNYDGMIITGAPVEKLEFEEVNYWDELITVMEWSKKHVTSTIHICWGAQAGLYYHYGIKKELLPKKLSGVYKHRVMNRKEPLVRGFDDVFMAPHSRYTQASRQQILDNPRFKVLADSDEAGIYIVLGDGGKEIFVMGHPEYDRLTLDQEYKRDIDKGIEPDLPVNYYPDDDCNRKPLLSWRSHANNLYTNWLNYYVYQITPYDLNESYDNYCI</sequence>
<keyword evidence="4 8" id="KW-0808">Transferase</keyword>
<feature type="active site" evidence="8">
    <location>
        <position position="237"/>
    </location>
</feature>
<dbReference type="FunFam" id="3.40.50.880:FF:000004">
    <property type="entry name" value="Homoserine O-succinyltransferase"/>
    <property type="match status" value="1"/>
</dbReference>
<protein>
    <recommendedName>
        <fullName evidence="8">Homoserine O-acetyltransferase</fullName>
        <shortName evidence="8">HAT</shortName>
        <ecNumber evidence="8">2.3.1.31</ecNumber>
    </recommendedName>
    <alternativeName>
        <fullName evidence="8">Homoserine transacetylase</fullName>
        <shortName evidence="8">HTA</shortName>
    </alternativeName>
</protein>
<evidence type="ECO:0000256" key="9">
    <source>
        <dbReference type="PIRSR" id="PIRSR000450-1"/>
    </source>
</evidence>
<dbReference type="SUPFAM" id="SSF52317">
    <property type="entry name" value="Class I glutamine amidotransferase-like"/>
    <property type="match status" value="1"/>
</dbReference>
<feature type="site" description="Important for substrate specificity" evidence="8">
    <location>
        <position position="192"/>
    </location>
</feature>
<dbReference type="RefSeq" id="WP_154301033.1">
    <property type="nucleotide sequence ID" value="NZ_WKRD01000007.1"/>
</dbReference>